<accession>A0ABU9EA99</accession>
<keyword evidence="3 4" id="KW-0408">Iron</keyword>
<feature type="signal peptide" evidence="5">
    <location>
        <begin position="1"/>
        <end position="26"/>
    </location>
</feature>
<keyword evidence="1 4" id="KW-0349">Heme</keyword>
<organism evidence="7 8">
    <name type="scientific">Gaopeijia maritima</name>
    <dbReference type="NCBI Taxonomy" id="3119007"/>
    <lineage>
        <taxon>Bacteria</taxon>
        <taxon>Pseudomonadati</taxon>
        <taxon>Gemmatimonadota</taxon>
        <taxon>Longimicrobiia</taxon>
        <taxon>Gaopeijiales</taxon>
        <taxon>Gaopeijiaceae</taxon>
        <taxon>Gaopeijia</taxon>
    </lineage>
</organism>
<dbReference type="PROSITE" id="PS51007">
    <property type="entry name" value="CYTC"/>
    <property type="match status" value="1"/>
</dbReference>
<gene>
    <name evidence="7" type="ORF">WI372_11785</name>
</gene>
<protein>
    <submittedName>
        <fullName evidence="7">Cytochrome c</fullName>
    </submittedName>
</protein>
<evidence type="ECO:0000256" key="4">
    <source>
        <dbReference type="PROSITE-ProRule" id="PRU00433"/>
    </source>
</evidence>
<keyword evidence="8" id="KW-1185">Reference proteome</keyword>
<feature type="chain" id="PRO_5046356035" evidence="5">
    <location>
        <begin position="27"/>
        <end position="142"/>
    </location>
</feature>
<evidence type="ECO:0000313" key="7">
    <source>
        <dbReference type="EMBL" id="MEK9501662.1"/>
    </source>
</evidence>
<dbReference type="Gene3D" id="1.10.760.10">
    <property type="entry name" value="Cytochrome c-like domain"/>
    <property type="match status" value="1"/>
</dbReference>
<feature type="domain" description="Cytochrome c" evidence="6">
    <location>
        <begin position="45"/>
        <end position="115"/>
    </location>
</feature>
<evidence type="ECO:0000256" key="5">
    <source>
        <dbReference type="SAM" id="SignalP"/>
    </source>
</evidence>
<dbReference type="SUPFAM" id="SSF46626">
    <property type="entry name" value="Cytochrome c"/>
    <property type="match status" value="1"/>
</dbReference>
<dbReference type="InterPro" id="IPR009056">
    <property type="entry name" value="Cyt_c-like_dom"/>
</dbReference>
<keyword evidence="5" id="KW-0732">Signal</keyword>
<evidence type="ECO:0000313" key="8">
    <source>
        <dbReference type="Proteomes" id="UP001484239"/>
    </source>
</evidence>
<evidence type="ECO:0000256" key="1">
    <source>
        <dbReference type="ARBA" id="ARBA00022617"/>
    </source>
</evidence>
<keyword evidence="2 4" id="KW-0479">Metal-binding</keyword>
<evidence type="ECO:0000259" key="6">
    <source>
        <dbReference type="PROSITE" id="PS51007"/>
    </source>
</evidence>
<dbReference type="EMBL" id="JBBHLI010000006">
    <property type="protein sequence ID" value="MEK9501662.1"/>
    <property type="molecule type" value="Genomic_DNA"/>
</dbReference>
<dbReference type="Proteomes" id="UP001484239">
    <property type="component" value="Unassembled WGS sequence"/>
</dbReference>
<sequence>MSAPRSRFATIALVALAGAVAFGVGAGSTAAQEVRTTLDGVYTDEQAERGRATYVRTCSQCHTLDWYTGDLMKAWAEAPVFNLFEVISTTMPEDNPGSLPRRDYVDMIAYILKVNGMPPGDAELSTGASRLRQILFRWSAGS</sequence>
<comment type="caution">
    <text evidence="7">The sequence shown here is derived from an EMBL/GenBank/DDBJ whole genome shotgun (WGS) entry which is preliminary data.</text>
</comment>
<dbReference type="InterPro" id="IPR036909">
    <property type="entry name" value="Cyt_c-like_dom_sf"/>
</dbReference>
<dbReference type="Pfam" id="PF13442">
    <property type="entry name" value="Cytochrome_CBB3"/>
    <property type="match status" value="1"/>
</dbReference>
<proteinExistence type="predicted"/>
<evidence type="ECO:0000256" key="2">
    <source>
        <dbReference type="ARBA" id="ARBA00022723"/>
    </source>
</evidence>
<evidence type="ECO:0000256" key="3">
    <source>
        <dbReference type="ARBA" id="ARBA00023004"/>
    </source>
</evidence>
<name>A0ABU9EA99_9BACT</name>
<dbReference type="RefSeq" id="WP_405282437.1">
    <property type="nucleotide sequence ID" value="NZ_CP144380.1"/>
</dbReference>
<reference evidence="7 8" key="1">
    <citation type="submission" date="2024-02" db="EMBL/GenBank/DDBJ databases">
        <title>A novel Gemmatimonadota bacterium.</title>
        <authorList>
            <person name="Du Z.-J."/>
            <person name="Ye Y.-Q."/>
        </authorList>
    </citation>
    <scope>NUCLEOTIDE SEQUENCE [LARGE SCALE GENOMIC DNA]</scope>
    <source>
        <strain evidence="7 8">DH-20</strain>
    </source>
</reference>